<dbReference type="PANTHER" id="PTHR15598:SF5">
    <property type="entry name" value="ENHANCER OF MRNA-DECAPPING PROTEIN 4"/>
    <property type="match status" value="1"/>
</dbReference>
<protein>
    <recommendedName>
        <fullName evidence="5">Enhancer of mRNA-decapping protein 4 C-terminal domain-containing protein</fullName>
    </recommendedName>
</protein>
<dbReference type="EMBL" id="JADCNL010000007">
    <property type="protein sequence ID" value="KAG0473887.1"/>
    <property type="molecule type" value="Genomic_DNA"/>
</dbReference>
<reference evidence="6 7" key="1">
    <citation type="journal article" date="2020" name="Nat. Food">
        <title>A phased Vanilla planifolia genome enables genetic improvement of flavour and production.</title>
        <authorList>
            <person name="Hasing T."/>
            <person name="Tang H."/>
            <person name="Brym M."/>
            <person name="Khazi F."/>
            <person name="Huang T."/>
            <person name="Chambers A.H."/>
        </authorList>
    </citation>
    <scope>NUCLEOTIDE SEQUENCE [LARGE SCALE GENOMIC DNA]</scope>
    <source>
        <tissue evidence="6">Leaf</tissue>
    </source>
</reference>
<keyword evidence="2" id="KW-0963">Cytoplasm</keyword>
<feature type="domain" description="Enhancer of mRNA-decapping protein 4 C-terminal" evidence="5">
    <location>
        <begin position="303"/>
        <end position="372"/>
    </location>
</feature>
<accession>A0A835UTZ0</accession>
<dbReference type="InterPro" id="IPR045152">
    <property type="entry name" value="EDC4-like"/>
</dbReference>
<dbReference type="GO" id="GO:0031087">
    <property type="term" value="P:deadenylation-independent decapping of nuclear-transcribed mRNA"/>
    <property type="evidence" value="ECO:0007669"/>
    <property type="project" value="InterPro"/>
</dbReference>
<evidence type="ECO:0000256" key="2">
    <source>
        <dbReference type="ARBA" id="ARBA00022490"/>
    </source>
</evidence>
<dbReference type="Gene3D" id="1.10.220.100">
    <property type="entry name" value="conserved c-terminal region of ge- 1"/>
    <property type="match status" value="1"/>
</dbReference>
<evidence type="ECO:0000256" key="4">
    <source>
        <dbReference type="ARBA" id="ARBA00022737"/>
    </source>
</evidence>
<dbReference type="OrthoDB" id="185373at2759"/>
<dbReference type="Proteomes" id="UP000636800">
    <property type="component" value="Chromosome 7"/>
</dbReference>
<evidence type="ECO:0000256" key="1">
    <source>
        <dbReference type="ARBA" id="ARBA00004496"/>
    </source>
</evidence>
<dbReference type="AlphaFoldDB" id="A0A835UTZ0"/>
<dbReference type="InterPro" id="IPR044938">
    <property type="entry name" value="EDC4_C_sf"/>
</dbReference>
<comment type="caution">
    <text evidence="6">The sequence shown here is derived from an EMBL/GenBank/DDBJ whole genome shotgun (WGS) entry which is preliminary data.</text>
</comment>
<dbReference type="PANTHER" id="PTHR15598">
    <property type="entry name" value="ENHANCER OF MRNA-DECAPPING PROTEIN 4"/>
    <property type="match status" value="1"/>
</dbReference>
<name>A0A835UTZ0_VANPL</name>
<evidence type="ECO:0000313" key="6">
    <source>
        <dbReference type="EMBL" id="KAG0473887.1"/>
    </source>
</evidence>
<dbReference type="Pfam" id="PF21289">
    <property type="entry name" value="EDC4_C"/>
    <property type="match status" value="1"/>
</dbReference>
<comment type="subcellular location">
    <subcellularLocation>
        <location evidence="1">Cytoplasm</location>
    </subcellularLocation>
</comment>
<gene>
    <name evidence="6" type="ORF">HPP92_015744</name>
</gene>
<keyword evidence="7" id="KW-1185">Reference proteome</keyword>
<evidence type="ECO:0000313" key="7">
    <source>
        <dbReference type="Proteomes" id="UP000636800"/>
    </source>
</evidence>
<keyword evidence="4" id="KW-0677">Repeat</keyword>
<sequence>MEATDQMTSIHVVLNEILSLQKEIQKQICLTITTPITKEGRRVEVALGRSMERSVKANIDALWARFQEENAKREKFEKDRSQHITTLVTNFVNKDLPSVLEKTLKKDISSIGPTLVRSVSPVIEKAISSAVVDSFQRGIGDKTVNQLEKSVSSKLEATIARQIQAQFQISGRQALQDALRSSLECSLIPAFEQSCKALFEQVDATFQKGMTEHTVATQQQFESTHTSLAITLRDAINTASSIAQNFTSELTDGQRKLLALVSASSKTSNPMAMQHSNGPIPGLPEMALSIQQVEAPLDPTKEISRLISERKFDEAFTIALQRSDVSVVSWLCSRVDLHGICSMVPIPLNQGVLLALLQQLACDISNDTGRKLDAFVPAGDRKIEDFFCHGRVSSSARH</sequence>
<proteinExistence type="predicted"/>
<keyword evidence="3" id="KW-0853">WD repeat</keyword>
<evidence type="ECO:0000259" key="5">
    <source>
        <dbReference type="Pfam" id="PF21289"/>
    </source>
</evidence>
<dbReference type="GO" id="GO:0000932">
    <property type="term" value="C:P-body"/>
    <property type="evidence" value="ECO:0007669"/>
    <property type="project" value="TreeGrafter"/>
</dbReference>
<dbReference type="InterPro" id="IPR049404">
    <property type="entry name" value="EDC4_C"/>
</dbReference>
<evidence type="ECO:0000256" key="3">
    <source>
        <dbReference type="ARBA" id="ARBA00022574"/>
    </source>
</evidence>
<organism evidence="6 7">
    <name type="scientific">Vanilla planifolia</name>
    <name type="common">Vanilla</name>
    <dbReference type="NCBI Taxonomy" id="51239"/>
    <lineage>
        <taxon>Eukaryota</taxon>
        <taxon>Viridiplantae</taxon>
        <taxon>Streptophyta</taxon>
        <taxon>Embryophyta</taxon>
        <taxon>Tracheophyta</taxon>
        <taxon>Spermatophyta</taxon>
        <taxon>Magnoliopsida</taxon>
        <taxon>Liliopsida</taxon>
        <taxon>Asparagales</taxon>
        <taxon>Orchidaceae</taxon>
        <taxon>Vanilloideae</taxon>
        <taxon>Vanilleae</taxon>
        <taxon>Vanilla</taxon>
    </lineage>
</organism>